<organism evidence="6 7">
    <name type="scientific">Candidatus Gallimonas intestinigallinarum</name>
    <dbReference type="NCBI Taxonomy" id="2838604"/>
    <lineage>
        <taxon>Bacteria</taxon>
        <taxon>Bacillati</taxon>
        <taxon>Bacillota</taxon>
        <taxon>Clostridia</taxon>
        <taxon>Candidatus Gallimonas</taxon>
    </lineage>
</organism>
<evidence type="ECO:0000256" key="2">
    <source>
        <dbReference type="ARBA" id="ARBA00024867"/>
    </source>
</evidence>
<proteinExistence type="predicted"/>
<dbReference type="InterPro" id="IPR046947">
    <property type="entry name" value="LytR-like"/>
</dbReference>
<dbReference type="PANTHER" id="PTHR37299">
    <property type="entry name" value="TRANSCRIPTIONAL REGULATOR-RELATED"/>
    <property type="match status" value="1"/>
</dbReference>
<dbReference type="PROSITE" id="PS50930">
    <property type="entry name" value="HTH_LYTTR"/>
    <property type="match status" value="1"/>
</dbReference>
<dbReference type="Pfam" id="PF00072">
    <property type="entry name" value="Response_reg"/>
    <property type="match status" value="1"/>
</dbReference>
<evidence type="ECO:0000259" key="5">
    <source>
        <dbReference type="PROSITE" id="PS50930"/>
    </source>
</evidence>
<dbReference type="Gene3D" id="2.40.50.1020">
    <property type="entry name" value="LytTr DNA-binding domain"/>
    <property type="match status" value="1"/>
</dbReference>
<protein>
    <recommendedName>
        <fullName evidence="1">Stage 0 sporulation protein A homolog</fullName>
    </recommendedName>
</protein>
<dbReference type="InterPro" id="IPR007492">
    <property type="entry name" value="LytTR_DNA-bd_dom"/>
</dbReference>
<comment type="function">
    <text evidence="2">May play the central regulatory role in sporulation. It may be an element of the effector pathway responsible for the activation of sporulation genes in response to nutritional stress. Spo0A may act in concert with spo0H (a sigma factor) to control the expression of some genes that are critical to the sporulation process.</text>
</comment>
<dbReference type="GO" id="GO:0000156">
    <property type="term" value="F:phosphorelay response regulator activity"/>
    <property type="evidence" value="ECO:0007669"/>
    <property type="project" value="InterPro"/>
</dbReference>
<dbReference type="SMART" id="SM00850">
    <property type="entry name" value="LytTR"/>
    <property type="match status" value="1"/>
</dbReference>
<dbReference type="InterPro" id="IPR011006">
    <property type="entry name" value="CheY-like_superfamily"/>
</dbReference>
<dbReference type="InterPro" id="IPR001789">
    <property type="entry name" value="Sig_transdc_resp-reg_receiver"/>
</dbReference>
<evidence type="ECO:0000256" key="1">
    <source>
        <dbReference type="ARBA" id="ARBA00018672"/>
    </source>
</evidence>
<gene>
    <name evidence="6" type="ORF">H9812_01640</name>
</gene>
<evidence type="ECO:0000259" key="4">
    <source>
        <dbReference type="PROSITE" id="PS50110"/>
    </source>
</evidence>
<feature type="modified residue" description="4-aspartylphosphate" evidence="3">
    <location>
        <position position="59"/>
    </location>
</feature>
<feature type="domain" description="HTH LytTR-type" evidence="5">
    <location>
        <begin position="133"/>
        <end position="233"/>
    </location>
</feature>
<dbReference type="AlphaFoldDB" id="A0A9D2IVN5"/>
<dbReference type="SUPFAM" id="SSF52172">
    <property type="entry name" value="CheY-like"/>
    <property type="match status" value="1"/>
</dbReference>
<dbReference type="EMBL" id="DXBS01000038">
    <property type="protein sequence ID" value="HIZ24167.1"/>
    <property type="molecule type" value="Genomic_DNA"/>
</dbReference>
<dbReference type="Gene3D" id="3.40.50.2300">
    <property type="match status" value="1"/>
</dbReference>
<accession>A0A9D2IVN5</accession>
<sequence>MMKVAVLDDSPADVRIILGMLDDLSSRIVRPFSVQAFTDPFALLDVVQEKGGFDLYFLDIIMPVMSGMEVASCIRSRGEMCEIIFLTTSREYGVEAFGVNAAGYLLKPIDRARLEGVAMTAVARLDVPGGKSIVARTGGGVRKLLSSEIVCIESFNHRREILLADGSKVTTPETLEQFKQILADDPAFYAPHRTYIVNLNYITGVQDGDILIRGAALPVAKKSYRKFMEYYLDYSFKK</sequence>
<comment type="caution">
    <text evidence="6">The sequence shown here is derived from an EMBL/GenBank/DDBJ whole genome shotgun (WGS) entry which is preliminary data.</text>
</comment>
<keyword evidence="6" id="KW-0238">DNA-binding</keyword>
<reference evidence="6" key="2">
    <citation type="submission" date="2021-04" db="EMBL/GenBank/DDBJ databases">
        <authorList>
            <person name="Gilroy R."/>
        </authorList>
    </citation>
    <scope>NUCLEOTIDE SEQUENCE</scope>
    <source>
        <strain evidence="6">CHK33-5263</strain>
    </source>
</reference>
<evidence type="ECO:0000313" key="7">
    <source>
        <dbReference type="Proteomes" id="UP000824044"/>
    </source>
</evidence>
<keyword evidence="3" id="KW-0597">Phosphoprotein</keyword>
<dbReference type="SMART" id="SM00448">
    <property type="entry name" value="REC"/>
    <property type="match status" value="1"/>
</dbReference>
<feature type="domain" description="Response regulatory" evidence="4">
    <location>
        <begin position="3"/>
        <end position="122"/>
    </location>
</feature>
<dbReference type="GO" id="GO:0003677">
    <property type="term" value="F:DNA binding"/>
    <property type="evidence" value="ECO:0007669"/>
    <property type="project" value="UniProtKB-KW"/>
</dbReference>
<dbReference type="PROSITE" id="PS50110">
    <property type="entry name" value="RESPONSE_REGULATORY"/>
    <property type="match status" value="1"/>
</dbReference>
<dbReference type="PANTHER" id="PTHR37299:SF1">
    <property type="entry name" value="STAGE 0 SPORULATION PROTEIN A HOMOLOG"/>
    <property type="match status" value="1"/>
</dbReference>
<name>A0A9D2IVN5_9FIRM</name>
<reference evidence="6" key="1">
    <citation type="journal article" date="2021" name="PeerJ">
        <title>Extensive microbial diversity within the chicken gut microbiome revealed by metagenomics and culture.</title>
        <authorList>
            <person name="Gilroy R."/>
            <person name="Ravi A."/>
            <person name="Getino M."/>
            <person name="Pursley I."/>
            <person name="Horton D.L."/>
            <person name="Alikhan N.F."/>
            <person name="Baker D."/>
            <person name="Gharbi K."/>
            <person name="Hall N."/>
            <person name="Watson M."/>
            <person name="Adriaenssens E.M."/>
            <person name="Foster-Nyarko E."/>
            <person name="Jarju S."/>
            <person name="Secka A."/>
            <person name="Antonio M."/>
            <person name="Oren A."/>
            <person name="Chaudhuri R.R."/>
            <person name="La Ragione R."/>
            <person name="Hildebrand F."/>
            <person name="Pallen M.J."/>
        </authorList>
    </citation>
    <scope>NUCLEOTIDE SEQUENCE</scope>
    <source>
        <strain evidence="6">CHK33-5263</strain>
    </source>
</reference>
<dbReference type="Proteomes" id="UP000824044">
    <property type="component" value="Unassembled WGS sequence"/>
</dbReference>
<evidence type="ECO:0000256" key="3">
    <source>
        <dbReference type="PROSITE-ProRule" id="PRU00169"/>
    </source>
</evidence>
<evidence type="ECO:0000313" key="6">
    <source>
        <dbReference type="EMBL" id="HIZ24167.1"/>
    </source>
</evidence>
<dbReference type="Pfam" id="PF04397">
    <property type="entry name" value="LytTR"/>
    <property type="match status" value="1"/>
</dbReference>